<comment type="caution">
    <text evidence="3">The sequence shown here is derived from an EMBL/GenBank/DDBJ whole genome shotgun (WGS) entry which is preliminary data.</text>
</comment>
<dbReference type="Gene3D" id="3.90.1300.10">
    <property type="entry name" value="Amidase signature (AS) domain"/>
    <property type="match status" value="1"/>
</dbReference>
<evidence type="ECO:0000313" key="3">
    <source>
        <dbReference type="EMBL" id="MCO1335238.1"/>
    </source>
</evidence>
<dbReference type="EC" id="3.5.1.54" evidence="3"/>
<protein>
    <submittedName>
        <fullName evidence="3">Allophanate hydrolase</fullName>
        <ecNumber evidence="3">3.5.1.54</ecNumber>
    </submittedName>
</protein>
<dbReference type="Gene3D" id="3.10.490.10">
    <property type="entry name" value="Gamma-glutamyl cyclotransferase-like"/>
    <property type="match status" value="1"/>
</dbReference>
<reference evidence="3" key="1">
    <citation type="journal article" date="2022" name="Arch. Microbiol.">
        <title>Microbulbifer okhotskensis sp. nov., isolated from a deep bottom sediment of the Okhotsk Sea.</title>
        <authorList>
            <person name="Romanenko L."/>
            <person name="Kurilenko V."/>
            <person name="Otstavnykh N."/>
            <person name="Velansky P."/>
            <person name="Isaeva M."/>
            <person name="Mikhailov V."/>
        </authorList>
    </citation>
    <scope>NUCLEOTIDE SEQUENCE</scope>
    <source>
        <strain evidence="3">OS29</strain>
    </source>
</reference>
<dbReference type="Gene3D" id="1.20.58.1700">
    <property type="match status" value="1"/>
</dbReference>
<dbReference type="InterPro" id="IPR053844">
    <property type="entry name" value="AH_C"/>
</dbReference>
<accession>A0A9X2ETF8</accession>
<dbReference type="NCBIfam" id="NF006043">
    <property type="entry name" value="PRK08186.1"/>
    <property type="match status" value="1"/>
</dbReference>
<evidence type="ECO:0000259" key="1">
    <source>
        <dbReference type="Pfam" id="PF01425"/>
    </source>
</evidence>
<dbReference type="InterPro" id="IPR036928">
    <property type="entry name" value="AS_sf"/>
</dbReference>
<dbReference type="InterPro" id="IPR014085">
    <property type="entry name" value="Allophanate_hydrolase"/>
</dbReference>
<keyword evidence="3" id="KW-0378">Hydrolase</keyword>
<gene>
    <name evidence="3" type="primary">atzF</name>
    <name evidence="3" type="ORF">MO867_12935</name>
</gene>
<dbReference type="InterPro" id="IPR000120">
    <property type="entry name" value="Amidase"/>
</dbReference>
<proteinExistence type="predicted"/>
<dbReference type="Pfam" id="PF01425">
    <property type="entry name" value="Amidase"/>
    <property type="match status" value="1"/>
</dbReference>
<dbReference type="EMBL" id="JALBWM010000055">
    <property type="protein sequence ID" value="MCO1335238.1"/>
    <property type="molecule type" value="Genomic_DNA"/>
</dbReference>
<sequence length="606" mass="66360">MTYDLTLNQLKKTYQQGITTPRELINELLDQAQQQAGYNAWIKLLTIEQLQPFFDNLDTVQPKDLPLYGVPFAIKDNIDLAGVATTAACPDFSYIPSDSAFVVEALIRAGAIPLGKTNLDQFATGLVGVRSPYGQVKNAFNQDYISGGSSAGSAIATALGQVSFALGTDTAGSGRVPAALNNLIGHKPTRGLLSNTGVVPACKSLDCVSIFSLNCQDAASILEVAARFDANDSYSRTNPHYNRLHYFQKNRITNNASFTFGVPSDLDFQEDKHAQMLFNRAIEYLKALGGTAVNFNFEPFKKAAKLLYEGPWIAERWIATQNVKPGSMLEVIRTIIASAESKTAVDAFKGQYRLKALKRICDESLGNFDFVITPTLPTPYTREQLAEQPIKRNSILGTYTNFMNLLDYSATAVPVGFLNSGVSWGVTLFSEKYSDMALLSCADGLHRCFELPLGATGIHQHQTANQAEPFYQLAPPNKQVNVVVSGGHLEGQPLNWQLTEREAKLIKKTRTSGQYQLFALPDGKRPAMMRNEVDHGQAIEVEVWQLPAKYFGSLVAAIPAPLGIGKVELADGSWETGFICEASGIKGATNITHFASWRAWLKHLSR</sequence>
<evidence type="ECO:0000313" key="4">
    <source>
        <dbReference type="Proteomes" id="UP001139028"/>
    </source>
</evidence>
<evidence type="ECO:0000259" key="2">
    <source>
        <dbReference type="Pfam" id="PF21986"/>
    </source>
</evidence>
<dbReference type="InterPro" id="IPR023631">
    <property type="entry name" value="Amidase_dom"/>
</dbReference>
<dbReference type="RefSeq" id="WP_252468520.1">
    <property type="nucleotide sequence ID" value="NZ_JALBWM010000055.1"/>
</dbReference>
<dbReference type="PANTHER" id="PTHR11895">
    <property type="entry name" value="TRANSAMIDASE"/>
    <property type="match status" value="1"/>
</dbReference>
<name>A0A9X2ETF8_9GAMM</name>
<keyword evidence="4" id="KW-1185">Reference proteome</keyword>
<dbReference type="SUPFAM" id="SSF75304">
    <property type="entry name" value="Amidase signature (AS) enzymes"/>
    <property type="match status" value="1"/>
</dbReference>
<organism evidence="3 4">
    <name type="scientific">Microbulbifer okhotskensis</name>
    <dbReference type="NCBI Taxonomy" id="2926617"/>
    <lineage>
        <taxon>Bacteria</taxon>
        <taxon>Pseudomonadati</taxon>
        <taxon>Pseudomonadota</taxon>
        <taxon>Gammaproteobacteria</taxon>
        <taxon>Cellvibrionales</taxon>
        <taxon>Microbulbiferaceae</taxon>
        <taxon>Microbulbifer</taxon>
    </lineage>
</organism>
<feature type="domain" description="Allophanate hydrolase C-terminal" evidence="2">
    <location>
        <begin position="480"/>
        <end position="601"/>
    </location>
</feature>
<dbReference type="NCBIfam" id="TIGR02713">
    <property type="entry name" value="allophanate_hyd"/>
    <property type="match status" value="1"/>
</dbReference>
<feature type="domain" description="Amidase" evidence="1">
    <location>
        <begin position="23"/>
        <end position="439"/>
    </location>
</feature>
<dbReference type="PANTHER" id="PTHR11895:SF169">
    <property type="entry name" value="GLUTAMYL-TRNA(GLN) AMIDOTRANSFERASE"/>
    <property type="match status" value="1"/>
</dbReference>
<dbReference type="AlphaFoldDB" id="A0A9X2ETF8"/>
<dbReference type="Proteomes" id="UP001139028">
    <property type="component" value="Unassembled WGS sequence"/>
</dbReference>
<dbReference type="GO" id="GO:0004039">
    <property type="term" value="F:allophanate hydrolase activity"/>
    <property type="evidence" value="ECO:0007669"/>
    <property type="project" value="UniProtKB-EC"/>
</dbReference>
<dbReference type="Pfam" id="PF21986">
    <property type="entry name" value="AH_C"/>
    <property type="match status" value="1"/>
</dbReference>